<keyword evidence="2" id="KW-1185">Reference proteome</keyword>
<dbReference type="EMBL" id="JAHBMH010000073">
    <property type="protein sequence ID" value="KAK1932813.1"/>
    <property type="molecule type" value="Genomic_DNA"/>
</dbReference>
<evidence type="ECO:0000313" key="1">
    <source>
        <dbReference type="EMBL" id="KAK1932813.1"/>
    </source>
</evidence>
<dbReference type="Proteomes" id="UP001195914">
    <property type="component" value="Unassembled WGS sequence"/>
</dbReference>
<reference evidence="1" key="1">
    <citation type="journal article" date="2014" name="Nucleic Acids Res.">
        <title>The evolutionary dynamics of variant antigen genes in Babesia reveal a history of genomic innovation underlying host-parasite interaction.</title>
        <authorList>
            <person name="Jackson A.P."/>
            <person name="Otto T.D."/>
            <person name="Darby A."/>
            <person name="Ramaprasad A."/>
            <person name="Xia D."/>
            <person name="Echaide I.E."/>
            <person name="Farber M."/>
            <person name="Gahlot S."/>
            <person name="Gamble J."/>
            <person name="Gupta D."/>
            <person name="Gupta Y."/>
            <person name="Jackson L."/>
            <person name="Malandrin L."/>
            <person name="Malas T.B."/>
            <person name="Moussa E."/>
            <person name="Nair M."/>
            <person name="Reid A.J."/>
            <person name="Sanders M."/>
            <person name="Sharma J."/>
            <person name="Tracey A."/>
            <person name="Quail M.A."/>
            <person name="Weir W."/>
            <person name="Wastling J.M."/>
            <person name="Hall N."/>
            <person name="Willadsen P."/>
            <person name="Lingelbach K."/>
            <person name="Shiels B."/>
            <person name="Tait A."/>
            <person name="Berriman M."/>
            <person name="Allred D.R."/>
            <person name="Pain A."/>
        </authorList>
    </citation>
    <scope>NUCLEOTIDE SEQUENCE</scope>
    <source>
        <strain evidence="1">1802A</strain>
    </source>
</reference>
<organism evidence="1 2">
    <name type="scientific">Babesia divergens</name>
    <dbReference type="NCBI Taxonomy" id="32595"/>
    <lineage>
        <taxon>Eukaryota</taxon>
        <taxon>Sar</taxon>
        <taxon>Alveolata</taxon>
        <taxon>Apicomplexa</taxon>
        <taxon>Aconoidasida</taxon>
        <taxon>Piroplasmida</taxon>
        <taxon>Babesiidae</taxon>
        <taxon>Babesia</taxon>
    </lineage>
</organism>
<dbReference type="AlphaFoldDB" id="A0AAD9LDQ7"/>
<proteinExistence type="predicted"/>
<protein>
    <submittedName>
        <fullName evidence="1">Uncharacterized protein</fullName>
    </submittedName>
</protein>
<name>A0AAD9LDQ7_BABDI</name>
<accession>A0AAD9LDQ7</accession>
<evidence type="ECO:0000313" key="2">
    <source>
        <dbReference type="Proteomes" id="UP001195914"/>
    </source>
</evidence>
<sequence length="278" mass="30430">MGNMRHNAHTLSSTSNSQRNLREIGVTSVGAPASLSDSVRNMEPFFPNEEEVYDTLVEDNRSLTCKSQSGGKPRRGHYFSTKCSREVGVSTLPIGQFPSTLKDAEPISFQPVPMKGVYTALQEDEEAQSMCDNAPKIGHRINQCNGTNIDKRNPHRARSTSMAPFFNSENGELSNCVEETVLKSFNNANSRMSKCPYQPAPISTEIPGRVLNAADKGPPPTQLVNNVSDVTASAHLKSLLREKGIIPSITEDASRRPYAFSKHFNSPDPSSIPIPGLR</sequence>
<gene>
    <name evidence="1" type="ORF">X943_000915</name>
</gene>
<reference evidence="1" key="2">
    <citation type="submission" date="2021-05" db="EMBL/GenBank/DDBJ databases">
        <authorList>
            <person name="Pain A."/>
        </authorList>
    </citation>
    <scope>NUCLEOTIDE SEQUENCE</scope>
    <source>
        <strain evidence="1">1802A</strain>
    </source>
</reference>
<comment type="caution">
    <text evidence="1">The sequence shown here is derived from an EMBL/GenBank/DDBJ whole genome shotgun (WGS) entry which is preliminary data.</text>
</comment>